<feature type="transmembrane region" description="Helical" evidence="7">
    <location>
        <begin position="107"/>
        <end position="129"/>
    </location>
</feature>
<evidence type="ECO:0000256" key="7">
    <source>
        <dbReference type="SAM" id="Phobius"/>
    </source>
</evidence>
<evidence type="ECO:0000256" key="2">
    <source>
        <dbReference type="ARBA" id="ARBA00006434"/>
    </source>
</evidence>
<evidence type="ECO:0000256" key="4">
    <source>
        <dbReference type="ARBA" id="ARBA00022989"/>
    </source>
</evidence>
<dbReference type="AlphaFoldDB" id="A0A5E4BYH4"/>
<evidence type="ECO:0008006" key="11">
    <source>
        <dbReference type="Google" id="ProtNLM"/>
    </source>
</evidence>
<dbReference type="Gene3D" id="1.20.1730.10">
    <property type="entry name" value="Sodium/glucose cotransporter"/>
    <property type="match status" value="1"/>
</dbReference>
<evidence type="ECO:0000256" key="5">
    <source>
        <dbReference type="ARBA" id="ARBA00023136"/>
    </source>
</evidence>
<dbReference type="PANTHER" id="PTHR11819:SF112">
    <property type="entry name" value="GLUCOSE SENSOR PROTEIN SLC5A4-RELATED"/>
    <property type="match status" value="1"/>
</dbReference>
<organism evidence="9 10">
    <name type="scientific">Marmota monax</name>
    <name type="common">Woodchuck</name>
    <dbReference type="NCBI Taxonomy" id="9995"/>
    <lineage>
        <taxon>Eukaryota</taxon>
        <taxon>Metazoa</taxon>
        <taxon>Chordata</taxon>
        <taxon>Craniata</taxon>
        <taxon>Vertebrata</taxon>
        <taxon>Euteleostomi</taxon>
        <taxon>Mammalia</taxon>
        <taxon>Eutheria</taxon>
        <taxon>Euarchontoglires</taxon>
        <taxon>Glires</taxon>
        <taxon>Rodentia</taxon>
        <taxon>Sciuromorpha</taxon>
        <taxon>Sciuridae</taxon>
        <taxon>Xerinae</taxon>
        <taxon>Marmotini</taxon>
        <taxon>Marmota</taxon>
    </lineage>
</organism>
<reference evidence="8" key="2">
    <citation type="submission" date="2020-08" db="EMBL/GenBank/DDBJ databases">
        <authorList>
            <person name="Shumante A."/>
            <person name="Zimin A.V."/>
            <person name="Puiu D."/>
            <person name="Salzberg S.L."/>
        </authorList>
    </citation>
    <scope>NUCLEOTIDE SEQUENCE</scope>
    <source>
        <strain evidence="8">WC2-LM</strain>
        <tissue evidence="8">Liver</tissue>
    </source>
</reference>
<comment type="similarity">
    <text evidence="2 6">Belongs to the sodium:solute symporter (SSF) (TC 2.A.21) family.</text>
</comment>
<dbReference type="InterPro" id="IPR001734">
    <property type="entry name" value="Na/solute_symporter"/>
</dbReference>
<reference evidence="9 10" key="1">
    <citation type="submission" date="2019-04" db="EMBL/GenBank/DDBJ databases">
        <authorList>
            <person name="Alioto T."/>
            <person name="Alioto T."/>
        </authorList>
    </citation>
    <scope>NUCLEOTIDE SEQUENCE [LARGE SCALE GENOMIC DNA]</scope>
</reference>
<keyword evidence="10" id="KW-1185">Reference proteome</keyword>
<dbReference type="GO" id="GO:0005886">
    <property type="term" value="C:plasma membrane"/>
    <property type="evidence" value="ECO:0007669"/>
    <property type="project" value="TreeGrafter"/>
</dbReference>
<dbReference type="InterPro" id="IPR038377">
    <property type="entry name" value="Na/Glc_symporter_sf"/>
</dbReference>
<sequence length="133" mass="14049">MASSTLSPTTKAENPELPTLSGHIQNAADISVIVVYFIVVMAVGLWAMLKTNQGTVGGFFLAGRDMSWWPMGASLFASNIGSDQFVGLAGSAAASGIAVVVDEWNGMYMVLVLGWIFVPIYIKGGVSIFPCSR</sequence>
<evidence type="ECO:0000313" key="10">
    <source>
        <dbReference type="Proteomes" id="UP000335636"/>
    </source>
</evidence>
<dbReference type="Pfam" id="PF00474">
    <property type="entry name" value="SSF"/>
    <property type="match status" value="1"/>
</dbReference>
<feature type="transmembrane region" description="Helical" evidence="7">
    <location>
        <begin position="30"/>
        <end position="49"/>
    </location>
</feature>
<keyword evidence="3 7" id="KW-0812">Transmembrane</keyword>
<gene>
    <name evidence="8" type="ORF">GHT09_014185</name>
    <name evidence="9" type="ORF">MONAX_5E002382</name>
</gene>
<protein>
    <recommendedName>
        <fullName evidence="11">Sodium/glucose cotransporter 4</fullName>
    </recommendedName>
</protein>
<dbReference type="PANTHER" id="PTHR11819">
    <property type="entry name" value="SOLUTE CARRIER FAMILY 5"/>
    <property type="match status" value="1"/>
</dbReference>
<dbReference type="EMBL" id="CABDUW010000736">
    <property type="protein sequence ID" value="VTJ74306.1"/>
    <property type="molecule type" value="Genomic_DNA"/>
</dbReference>
<evidence type="ECO:0000256" key="6">
    <source>
        <dbReference type="RuleBase" id="RU362091"/>
    </source>
</evidence>
<dbReference type="GO" id="GO:0005412">
    <property type="term" value="F:D-glucose:sodium symporter activity"/>
    <property type="evidence" value="ECO:0007669"/>
    <property type="project" value="TreeGrafter"/>
</dbReference>
<proteinExistence type="inferred from homology"/>
<keyword evidence="4 7" id="KW-1133">Transmembrane helix</keyword>
<evidence type="ECO:0000313" key="9">
    <source>
        <dbReference type="EMBL" id="VTJ74306.1"/>
    </source>
</evidence>
<evidence type="ECO:0000256" key="1">
    <source>
        <dbReference type="ARBA" id="ARBA00004141"/>
    </source>
</evidence>
<dbReference type="Proteomes" id="UP000335636">
    <property type="component" value="Unassembled WGS sequence"/>
</dbReference>
<evidence type="ECO:0000256" key="3">
    <source>
        <dbReference type="ARBA" id="ARBA00022692"/>
    </source>
</evidence>
<comment type="subcellular location">
    <subcellularLocation>
        <location evidence="1">Membrane</location>
        <topology evidence="1">Multi-pass membrane protein</topology>
    </subcellularLocation>
</comment>
<name>A0A5E4BYH4_MARMO</name>
<dbReference type="Proteomes" id="UP000662637">
    <property type="component" value="Unassembled WGS sequence"/>
</dbReference>
<keyword evidence="5 7" id="KW-0472">Membrane</keyword>
<evidence type="ECO:0000313" key="8">
    <source>
        <dbReference type="EMBL" id="KAF7475018.1"/>
    </source>
</evidence>
<accession>A0A5E4BYH4</accession>
<dbReference type="EMBL" id="WJEC01003529">
    <property type="protein sequence ID" value="KAF7475018.1"/>
    <property type="molecule type" value="Genomic_DNA"/>
</dbReference>
<dbReference type="PROSITE" id="PS50283">
    <property type="entry name" value="NA_SOLUT_SYMP_3"/>
    <property type="match status" value="1"/>
</dbReference>